<dbReference type="PANTHER" id="PTHR30385">
    <property type="entry name" value="SIGMA FACTOR F FLAGELLAR"/>
    <property type="match status" value="1"/>
</dbReference>
<dbReference type="InterPro" id="IPR013325">
    <property type="entry name" value="RNA_pol_sigma_r2"/>
</dbReference>
<accession>A0A7C0Y3I3</accession>
<dbReference type="InterPro" id="IPR007627">
    <property type="entry name" value="RNA_pol_sigma70_r2"/>
</dbReference>
<dbReference type="SUPFAM" id="SSF88946">
    <property type="entry name" value="Sigma2 domain of RNA polymerase sigma factors"/>
    <property type="match status" value="1"/>
</dbReference>
<keyword evidence="4" id="KW-0804">Transcription</keyword>
<dbReference type="GO" id="GO:0003899">
    <property type="term" value="F:DNA-directed RNA polymerase activity"/>
    <property type="evidence" value="ECO:0007669"/>
    <property type="project" value="InterPro"/>
</dbReference>
<dbReference type="PRINTS" id="PR00046">
    <property type="entry name" value="SIGMA70FCT"/>
</dbReference>
<dbReference type="Pfam" id="PF04545">
    <property type="entry name" value="Sigma70_r4"/>
    <property type="match status" value="1"/>
</dbReference>
<dbReference type="InterPro" id="IPR012845">
    <property type="entry name" value="RNA_pol_sigma_FliA_WhiG"/>
</dbReference>
<evidence type="ECO:0000256" key="4">
    <source>
        <dbReference type="ARBA" id="ARBA00023163"/>
    </source>
</evidence>
<protein>
    <submittedName>
        <fullName evidence="6">FliA/WhiG family RNA polymerase sigma factor</fullName>
    </submittedName>
</protein>
<organism evidence="6">
    <name type="scientific">Desulfofervidus auxilii</name>
    <dbReference type="NCBI Taxonomy" id="1621989"/>
    <lineage>
        <taxon>Bacteria</taxon>
        <taxon>Pseudomonadati</taxon>
        <taxon>Thermodesulfobacteriota</taxon>
        <taxon>Candidatus Desulfofervidia</taxon>
        <taxon>Candidatus Desulfofervidales</taxon>
        <taxon>Candidatus Desulfofervidaceae</taxon>
        <taxon>Candidatus Desulfofervidus</taxon>
    </lineage>
</organism>
<dbReference type="InterPro" id="IPR007624">
    <property type="entry name" value="RNA_pol_sigma70_r3"/>
</dbReference>
<dbReference type="InterPro" id="IPR000943">
    <property type="entry name" value="RNA_pol_sigma70"/>
</dbReference>
<dbReference type="PIRSF" id="PIRSF000770">
    <property type="entry name" value="RNA_pol_sigma-SigE/K"/>
    <property type="match status" value="1"/>
</dbReference>
<evidence type="ECO:0000259" key="5">
    <source>
        <dbReference type="PROSITE" id="PS00715"/>
    </source>
</evidence>
<dbReference type="CDD" id="cd06171">
    <property type="entry name" value="Sigma70_r4"/>
    <property type="match status" value="1"/>
</dbReference>
<evidence type="ECO:0000256" key="1">
    <source>
        <dbReference type="ARBA" id="ARBA00023015"/>
    </source>
</evidence>
<dbReference type="NCBIfam" id="TIGR02479">
    <property type="entry name" value="FliA_WhiG"/>
    <property type="match status" value="1"/>
</dbReference>
<keyword evidence="2" id="KW-0731">Sigma factor</keyword>
<name>A0A7C0Y3I3_DESA2</name>
<dbReference type="NCBIfam" id="TIGR02937">
    <property type="entry name" value="sigma70-ECF"/>
    <property type="match status" value="1"/>
</dbReference>
<dbReference type="Pfam" id="PF04542">
    <property type="entry name" value="Sigma70_r2"/>
    <property type="match status" value="1"/>
</dbReference>
<proteinExistence type="predicted"/>
<dbReference type="Gene3D" id="1.20.140.160">
    <property type="match status" value="1"/>
</dbReference>
<dbReference type="EMBL" id="DRBS01000337">
    <property type="protein sequence ID" value="HDD45007.1"/>
    <property type="molecule type" value="Genomic_DNA"/>
</dbReference>
<gene>
    <name evidence="6" type="ORF">ENG63_09155</name>
</gene>
<sequence length="253" mass="29167">MKPLAERITSDANKEKETIRTQMILQYLPLVKYTLERMSLFIPPTVDKEDLIEAGILGLIDAVEKFDPTKKCDFSTYAKFRIRGAILDELRNLDWMPKSLRQKARRLEEIYLHLEQKLGRPPSDEDVAMTLGISEEEYQQLIQKLKGISIVYLEDLLNNAELERGNISDIVVDQNAESAIEFIYSKELVSILSQAIAELPERERLVISLYYYNGLTLREIGEVIGVAKSTVCELQTKALIRLRAKLRHKLKER</sequence>
<dbReference type="Proteomes" id="UP000886289">
    <property type="component" value="Unassembled WGS sequence"/>
</dbReference>
<dbReference type="AlphaFoldDB" id="A0A7C0Y3I3"/>
<dbReference type="GO" id="GO:0003677">
    <property type="term" value="F:DNA binding"/>
    <property type="evidence" value="ECO:0007669"/>
    <property type="project" value="UniProtKB-KW"/>
</dbReference>
<keyword evidence="1" id="KW-0805">Transcription regulation</keyword>
<dbReference type="InterPro" id="IPR013324">
    <property type="entry name" value="RNA_pol_sigma_r3/r4-like"/>
</dbReference>
<dbReference type="InterPro" id="IPR014284">
    <property type="entry name" value="RNA_pol_sigma-70_dom"/>
</dbReference>
<evidence type="ECO:0000313" key="6">
    <source>
        <dbReference type="EMBL" id="HDD45007.1"/>
    </source>
</evidence>
<feature type="domain" description="RNA polymerase sigma-70" evidence="5">
    <location>
        <begin position="50"/>
        <end position="63"/>
    </location>
</feature>
<reference evidence="6" key="1">
    <citation type="journal article" date="2020" name="mSystems">
        <title>Genome- and Community-Level Interaction Insights into Carbon Utilization and Element Cycling Functions of Hydrothermarchaeota in Hydrothermal Sediment.</title>
        <authorList>
            <person name="Zhou Z."/>
            <person name="Liu Y."/>
            <person name="Xu W."/>
            <person name="Pan J."/>
            <person name="Luo Z.H."/>
            <person name="Li M."/>
        </authorList>
    </citation>
    <scope>NUCLEOTIDE SEQUENCE [LARGE SCALE GENOMIC DNA]</scope>
    <source>
        <strain evidence="6">HyVt-233</strain>
    </source>
</reference>
<dbReference type="PANTHER" id="PTHR30385:SF7">
    <property type="entry name" value="RNA POLYMERASE SIGMA FACTOR FLIA"/>
    <property type="match status" value="1"/>
</dbReference>
<comment type="caution">
    <text evidence="6">The sequence shown here is derived from an EMBL/GenBank/DDBJ whole genome shotgun (WGS) entry which is preliminary data.</text>
</comment>
<evidence type="ECO:0000256" key="2">
    <source>
        <dbReference type="ARBA" id="ARBA00023082"/>
    </source>
</evidence>
<dbReference type="GO" id="GO:0016987">
    <property type="term" value="F:sigma factor activity"/>
    <property type="evidence" value="ECO:0007669"/>
    <property type="project" value="UniProtKB-KW"/>
</dbReference>
<dbReference type="NCBIfam" id="NF005413">
    <property type="entry name" value="PRK06986.1"/>
    <property type="match status" value="1"/>
</dbReference>
<dbReference type="Gene3D" id="1.10.1740.10">
    <property type="match status" value="1"/>
</dbReference>
<dbReference type="SUPFAM" id="SSF88659">
    <property type="entry name" value="Sigma3 and sigma4 domains of RNA polymerase sigma factors"/>
    <property type="match status" value="2"/>
</dbReference>
<dbReference type="Pfam" id="PF04539">
    <property type="entry name" value="Sigma70_r3"/>
    <property type="match status" value="1"/>
</dbReference>
<dbReference type="InterPro" id="IPR007630">
    <property type="entry name" value="RNA_pol_sigma70_r4"/>
</dbReference>
<keyword evidence="3" id="KW-0238">DNA-binding</keyword>
<dbReference type="PROSITE" id="PS00715">
    <property type="entry name" value="SIGMA70_1"/>
    <property type="match status" value="1"/>
</dbReference>
<dbReference type="GO" id="GO:0006352">
    <property type="term" value="P:DNA-templated transcription initiation"/>
    <property type="evidence" value="ECO:0007669"/>
    <property type="project" value="InterPro"/>
</dbReference>
<evidence type="ECO:0000256" key="3">
    <source>
        <dbReference type="ARBA" id="ARBA00023125"/>
    </source>
</evidence>